<dbReference type="OrthoDB" id="9792276at2"/>
<keyword evidence="7 8" id="KW-0456">Lyase</keyword>
<comment type="function">
    <text evidence="8">Catalyzes the complex heterocyclic radical-mediated conversion of 6-carboxy-5,6,7,8-tetrahydropterin (CPH4) to 7-carboxy-7-deazaguanine (CDG), a step common to the biosynthetic pathways of all 7-deazapurine-containing compounds.</text>
</comment>
<comment type="caution">
    <text evidence="10">The sequence shown here is derived from an EMBL/GenBank/DDBJ whole genome shotgun (WGS) entry which is preliminary data.</text>
</comment>
<keyword evidence="3 8" id="KW-0479">Metal-binding</keyword>
<dbReference type="Gene3D" id="3.20.20.70">
    <property type="entry name" value="Aldolase class I"/>
    <property type="match status" value="1"/>
</dbReference>
<dbReference type="PIRSF" id="PIRSF000370">
    <property type="entry name" value="QueE"/>
    <property type="match status" value="1"/>
</dbReference>
<gene>
    <name evidence="8" type="primary">queE</name>
    <name evidence="10" type="ORF">BCF55_1733</name>
</gene>
<evidence type="ECO:0000256" key="5">
    <source>
        <dbReference type="ARBA" id="ARBA00023004"/>
    </source>
</evidence>
<dbReference type="SUPFAM" id="SSF102114">
    <property type="entry name" value="Radical SAM enzymes"/>
    <property type="match status" value="1"/>
</dbReference>
<name>A0A497XT39_9AQUI</name>
<keyword evidence="4 8" id="KW-0460">Magnesium</keyword>
<feature type="binding site" evidence="8">
    <location>
        <position position="40"/>
    </location>
    <ligand>
        <name>[4Fe-4S] cluster</name>
        <dbReference type="ChEBI" id="CHEBI:49883"/>
        <note>4Fe-4S-S-AdoMet</note>
    </ligand>
</feature>
<evidence type="ECO:0000256" key="8">
    <source>
        <dbReference type="HAMAP-Rule" id="MF_00917"/>
    </source>
</evidence>
<evidence type="ECO:0000256" key="3">
    <source>
        <dbReference type="ARBA" id="ARBA00022723"/>
    </source>
</evidence>
<comment type="pathway">
    <text evidence="8">Purine metabolism; 7-cyano-7-deazaguanine biosynthesis.</text>
</comment>
<dbReference type="InterPro" id="IPR007197">
    <property type="entry name" value="rSAM"/>
</dbReference>
<evidence type="ECO:0000256" key="7">
    <source>
        <dbReference type="ARBA" id="ARBA00023239"/>
    </source>
</evidence>
<keyword evidence="5 8" id="KW-0408">Iron</keyword>
<dbReference type="UniPathway" id="UPA00391"/>
<accession>A0A497XT39</accession>
<evidence type="ECO:0000259" key="9">
    <source>
        <dbReference type="PROSITE" id="PS51918"/>
    </source>
</evidence>
<keyword evidence="8" id="KW-0671">Queuosine biosynthesis</keyword>
<keyword evidence="6 8" id="KW-0411">Iron-sulfur</keyword>
<dbReference type="GO" id="GO:0008616">
    <property type="term" value="P:tRNA queuosine(34) biosynthetic process"/>
    <property type="evidence" value="ECO:0007669"/>
    <property type="project" value="UniProtKB-UniRule"/>
</dbReference>
<reference evidence="10 11" key="1">
    <citation type="submission" date="2018-10" db="EMBL/GenBank/DDBJ databases">
        <title>Genomic Encyclopedia of Archaeal and Bacterial Type Strains, Phase II (KMG-II): from individual species to whole genera.</title>
        <authorList>
            <person name="Goeker M."/>
        </authorList>
    </citation>
    <scope>NUCLEOTIDE SEQUENCE [LARGE SCALE GENOMIC DNA]</scope>
    <source>
        <strain evidence="10 11">DSM 16510</strain>
    </source>
</reference>
<protein>
    <recommendedName>
        <fullName evidence="8">7-carboxy-7-deazaguanine synthase</fullName>
        <shortName evidence="8">CDG synthase</shortName>
        <ecNumber evidence="8">4.3.99.3</ecNumber>
    </recommendedName>
    <alternativeName>
        <fullName evidence="8">Queuosine biosynthesis protein QueE</fullName>
    </alternativeName>
</protein>
<feature type="domain" description="Radical SAM core" evidence="9">
    <location>
        <begin position="27"/>
        <end position="218"/>
    </location>
</feature>
<dbReference type="EC" id="4.3.99.3" evidence="8"/>
<dbReference type="GO" id="GO:1904047">
    <property type="term" value="F:S-adenosyl-L-methionine binding"/>
    <property type="evidence" value="ECO:0007669"/>
    <property type="project" value="UniProtKB-UniRule"/>
</dbReference>
<sequence length="218" mass="24709">MLRDKVRATHTLSVNEIYETVQGEGLLVGTPSLFIRLQGCNLRCPWCDQPEALEFKRKPILIEELLKKLSTSKTRHVVITGGEPLAHSNVHILVKTLLGEGFSVQIETNGTLWNEGLEDVAERIHITCSPKAVANFFVHPKILMYAKELKFVVDEELSEESLLREEFKSFLEKGVVVLQPEGNKQTYISKALVIQDLLLERGFPVRVIPQIHKFLGIR</sequence>
<dbReference type="InterPro" id="IPR024924">
    <property type="entry name" value="7-CO-7-deazaguanine_synth-like"/>
</dbReference>
<comment type="cofactor">
    <cofactor evidence="8">
        <name>S-adenosyl-L-methionine</name>
        <dbReference type="ChEBI" id="CHEBI:59789"/>
    </cofactor>
    <text evidence="8">Binds 1 S-adenosyl-L-methionine per subunit.</text>
</comment>
<feature type="binding site" evidence="8">
    <location>
        <position position="80"/>
    </location>
    <ligand>
        <name>substrate</name>
    </ligand>
</feature>
<feature type="binding site" evidence="8">
    <location>
        <position position="44"/>
    </location>
    <ligand>
        <name>[4Fe-4S] cluster</name>
        <dbReference type="ChEBI" id="CHEBI:49883"/>
        <note>4Fe-4S-S-AdoMet</note>
    </ligand>
</feature>
<feature type="binding site" evidence="8">
    <location>
        <position position="36"/>
    </location>
    <ligand>
        <name>substrate</name>
    </ligand>
</feature>
<comment type="cofactor">
    <cofactor evidence="8">
        <name>Mg(2+)</name>
        <dbReference type="ChEBI" id="CHEBI:18420"/>
    </cofactor>
</comment>
<evidence type="ECO:0000256" key="1">
    <source>
        <dbReference type="ARBA" id="ARBA00022485"/>
    </source>
</evidence>
<evidence type="ECO:0000256" key="6">
    <source>
        <dbReference type="ARBA" id="ARBA00023014"/>
    </source>
</evidence>
<organism evidence="10 11">
    <name type="scientific">Hydrogenivirga caldilitoris</name>
    <dbReference type="NCBI Taxonomy" id="246264"/>
    <lineage>
        <taxon>Bacteria</taxon>
        <taxon>Pseudomonadati</taxon>
        <taxon>Aquificota</taxon>
        <taxon>Aquificia</taxon>
        <taxon>Aquificales</taxon>
        <taxon>Aquificaceae</taxon>
        <taxon>Hydrogenivirga</taxon>
    </lineage>
</organism>
<comment type="caution">
    <text evidence="8">Lacks conserved residue(s) required for the propagation of feature annotation.</text>
</comment>
<dbReference type="GO" id="GO:0016840">
    <property type="term" value="F:carbon-nitrogen lyase activity"/>
    <property type="evidence" value="ECO:0007669"/>
    <property type="project" value="UniProtKB-UniRule"/>
</dbReference>
<feature type="binding site" evidence="8">
    <location>
        <begin position="21"/>
        <end position="23"/>
    </location>
    <ligand>
        <name>substrate</name>
    </ligand>
</feature>
<evidence type="ECO:0000313" key="11">
    <source>
        <dbReference type="Proteomes" id="UP000267841"/>
    </source>
</evidence>
<comment type="catalytic activity">
    <reaction evidence="8">
        <text>6-carboxy-5,6,7,8-tetrahydropterin + H(+) = 7-carboxy-7-carbaguanine + NH4(+)</text>
        <dbReference type="Rhea" id="RHEA:27974"/>
        <dbReference type="ChEBI" id="CHEBI:15378"/>
        <dbReference type="ChEBI" id="CHEBI:28938"/>
        <dbReference type="ChEBI" id="CHEBI:61032"/>
        <dbReference type="ChEBI" id="CHEBI:61036"/>
        <dbReference type="EC" id="4.3.99.3"/>
    </reaction>
</comment>
<dbReference type="PROSITE" id="PS51918">
    <property type="entry name" value="RADICAL_SAM"/>
    <property type="match status" value="1"/>
</dbReference>
<feature type="binding site" evidence="8">
    <location>
        <begin position="46"/>
        <end position="48"/>
    </location>
    <ligand>
        <name>S-adenosyl-L-methionine</name>
        <dbReference type="ChEBI" id="CHEBI:59789"/>
    </ligand>
</feature>
<feature type="binding site" evidence="8">
    <location>
        <begin position="129"/>
        <end position="131"/>
    </location>
    <ligand>
        <name>S-adenosyl-L-methionine</name>
        <dbReference type="ChEBI" id="CHEBI:59789"/>
    </ligand>
</feature>
<comment type="similarity">
    <text evidence="8">Belongs to the radical SAM superfamily. 7-carboxy-7-deazaguanine synthase family.</text>
</comment>
<evidence type="ECO:0000256" key="4">
    <source>
        <dbReference type="ARBA" id="ARBA00022842"/>
    </source>
</evidence>
<dbReference type="SFLD" id="SFLDS00029">
    <property type="entry name" value="Radical_SAM"/>
    <property type="match status" value="1"/>
</dbReference>
<dbReference type="RefSeq" id="WP_121012811.1">
    <property type="nucleotide sequence ID" value="NZ_RCCJ01000001.1"/>
</dbReference>
<evidence type="ECO:0000256" key="2">
    <source>
        <dbReference type="ARBA" id="ARBA00022691"/>
    </source>
</evidence>
<dbReference type="HAMAP" id="MF_00917">
    <property type="entry name" value="QueE"/>
    <property type="match status" value="1"/>
</dbReference>
<keyword evidence="2 8" id="KW-0949">S-adenosyl-L-methionine</keyword>
<proteinExistence type="inferred from homology"/>
<dbReference type="Pfam" id="PF04055">
    <property type="entry name" value="Radical_SAM"/>
    <property type="match status" value="1"/>
</dbReference>
<evidence type="ECO:0000313" key="10">
    <source>
        <dbReference type="EMBL" id="RLJ71431.1"/>
    </source>
</evidence>
<dbReference type="AlphaFoldDB" id="A0A497XT39"/>
<dbReference type="PANTHER" id="PTHR42836:SF1">
    <property type="entry name" value="7-CARBOXY-7-DEAZAGUANINE SYNTHASE"/>
    <property type="match status" value="1"/>
</dbReference>
<dbReference type="EMBL" id="RCCJ01000001">
    <property type="protein sequence ID" value="RLJ71431.1"/>
    <property type="molecule type" value="Genomic_DNA"/>
</dbReference>
<comment type="subunit">
    <text evidence="8">Homodimer.</text>
</comment>
<keyword evidence="11" id="KW-1185">Reference proteome</keyword>
<dbReference type="GO" id="GO:0000287">
    <property type="term" value="F:magnesium ion binding"/>
    <property type="evidence" value="ECO:0007669"/>
    <property type="project" value="UniProtKB-UniRule"/>
</dbReference>
<dbReference type="InterPro" id="IPR013785">
    <property type="entry name" value="Aldolase_TIM"/>
</dbReference>
<feature type="binding site" evidence="8">
    <location>
        <position position="47"/>
    </location>
    <ligand>
        <name>[4Fe-4S] cluster</name>
        <dbReference type="ChEBI" id="CHEBI:49883"/>
        <note>4Fe-4S-S-AdoMet</note>
    </ligand>
</feature>
<dbReference type="CDD" id="cd01335">
    <property type="entry name" value="Radical_SAM"/>
    <property type="match status" value="1"/>
</dbReference>
<dbReference type="PANTHER" id="PTHR42836">
    <property type="entry name" value="7-CARBOXY-7-DEAZAGUANINE SYNTHASE"/>
    <property type="match status" value="1"/>
</dbReference>
<dbReference type="InterPro" id="IPR058240">
    <property type="entry name" value="rSAM_sf"/>
</dbReference>
<keyword evidence="1 8" id="KW-0004">4Fe-4S</keyword>
<dbReference type="GO" id="GO:0051539">
    <property type="term" value="F:4 iron, 4 sulfur cluster binding"/>
    <property type="evidence" value="ECO:0007669"/>
    <property type="project" value="UniProtKB-UniRule"/>
</dbReference>
<feature type="binding site" evidence="8">
    <location>
        <position position="82"/>
    </location>
    <ligand>
        <name>S-adenosyl-L-methionine</name>
        <dbReference type="ChEBI" id="CHEBI:59789"/>
    </ligand>
</feature>
<dbReference type="Proteomes" id="UP000267841">
    <property type="component" value="Unassembled WGS sequence"/>
</dbReference>
<comment type="cofactor">
    <cofactor evidence="8">
        <name>[4Fe-4S] cluster</name>
        <dbReference type="ChEBI" id="CHEBI:49883"/>
    </cofactor>
    <text evidence="8">Binds 1 [4Fe-4S] cluster. The cluster is coordinated with 3 cysteines and an exchangeable S-adenosyl-L-methionine.</text>
</comment>